<proteinExistence type="predicted"/>
<feature type="domain" description="Peroxisomal membrane protein PEX14-like KPWE" evidence="2">
    <location>
        <begin position="122"/>
        <end position="167"/>
    </location>
</feature>
<dbReference type="AlphaFoldDB" id="A0A6A5FLV6"/>
<gene>
    <name evidence="4" type="ORF">PFLUV_G00054930</name>
</gene>
<feature type="compositionally biased region" description="Polar residues" evidence="1">
    <location>
        <begin position="149"/>
        <end position="160"/>
    </location>
</feature>
<feature type="compositionally biased region" description="Polar residues" evidence="1">
    <location>
        <begin position="86"/>
        <end position="95"/>
    </location>
</feature>
<dbReference type="InterPro" id="IPR058841">
    <property type="entry name" value="HTH_76"/>
</dbReference>
<dbReference type="EMBL" id="VHII01000005">
    <property type="protein sequence ID" value="KAF1390132.1"/>
    <property type="molecule type" value="Genomic_DNA"/>
</dbReference>
<dbReference type="PANTHER" id="PTHR36855:SF1">
    <property type="entry name" value="PEROXISOME MEMBRANE ANCHOR PROTEIN PEX14P N-TERMINAL DOMAIN-CONTAINING PROTEIN"/>
    <property type="match status" value="1"/>
</dbReference>
<feature type="compositionally biased region" description="Polar residues" evidence="1">
    <location>
        <begin position="103"/>
        <end position="118"/>
    </location>
</feature>
<evidence type="ECO:0000259" key="3">
    <source>
        <dbReference type="Pfam" id="PF25871"/>
    </source>
</evidence>
<protein>
    <submittedName>
        <fullName evidence="4">Uncharacterized protein</fullName>
    </submittedName>
</protein>
<dbReference type="Pfam" id="PF17733">
    <property type="entry name" value="KPWE_dom"/>
    <property type="match status" value="1"/>
</dbReference>
<feature type="region of interest" description="Disordered" evidence="1">
    <location>
        <begin position="57"/>
        <end position="120"/>
    </location>
</feature>
<evidence type="ECO:0000259" key="2">
    <source>
        <dbReference type="Pfam" id="PF17733"/>
    </source>
</evidence>
<comment type="caution">
    <text evidence="4">The sequence shown here is derived from an EMBL/GenBank/DDBJ whole genome shotgun (WGS) entry which is preliminary data.</text>
</comment>
<name>A0A6A5FLV6_PERFL</name>
<evidence type="ECO:0000313" key="4">
    <source>
        <dbReference type="EMBL" id="KAF1390132.1"/>
    </source>
</evidence>
<dbReference type="Proteomes" id="UP000465112">
    <property type="component" value="Chromosome 5"/>
</dbReference>
<reference evidence="4 5" key="1">
    <citation type="submission" date="2019-06" db="EMBL/GenBank/DDBJ databases">
        <title>A chromosome-scale genome assembly of the European perch, Perca fluviatilis.</title>
        <authorList>
            <person name="Roques C."/>
            <person name="Zahm M."/>
            <person name="Cabau C."/>
            <person name="Klopp C."/>
            <person name="Bouchez O."/>
            <person name="Donnadieu C."/>
            <person name="Kuhl H."/>
            <person name="Gislard M."/>
            <person name="Guendouz S."/>
            <person name="Journot L."/>
            <person name="Haffray P."/>
            <person name="Bestin A."/>
            <person name="Morvezen R."/>
            <person name="Feron R."/>
            <person name="Wen M."/>
            <person name="Jouanno E."/>
            <person name="Herpin A."/>
            <person name="Schartl M."/>
            <person name="Postlethwait J."/>
            <person name="Schaerlinger B."/>
            <person name="Chardard D."/>
            <person name="Lecocq T."/>
            <person name="Poncet C."/>
            <person name="Jaffrelo L."/>
            <person name="Lampietro C."/>
            <person name="Guiguen Y."/>
        </authorList>
    </citation>
    <scope>NUCLEOTIDE SEQUENCE [LARGE SCALE GENOMIC DNA]</scope>
    <source>
        <tissue evidence="4">Blood</tissue>
    </source>
</reference>
<keyword evidence="5" id="KW-1185">Reference proteome</keyword>
<dbReference type="InterPro" id="IPR040554">
    <property type="entry name" value="KPWE_PEX14_dom"/>
</dbReference>
<feature type="region of interest" description="Disordered" evidence="1">
    <location>
        <begin position="135"/>
        <end position="173"/>
    </location>
</feature>
<dbReference type="PANTHER" id="PTHR36855">
    <property type="entry name" value="CHROMOSOME 10, WHOLE GENOME SHOTGUN SEQUENCE"/>
    <property type="match status" value="1"/>
</dbReference>
<accession>A0A6A5FLV6</accession>
<organism evidence="4 5">
    <name type="scientific">Perca fluviatilis</name>
    <name type="common">European perch</name>
    <dbReference type="NCBI Taxonomy" id="8168"/>
    <lineage>
        <taxon>Eukaryota</taxon>
        <taxon>Metazoa</taxon>
        <taxon>Chordata</taxon>
        <taxon>Craniata</taxon>
        <taxon>Vertebrata</taxon>
        <taxon>Euteleostomi</taxon>
        <taxon>Actinopterygii</taxon>
        <taxon>Neopterygii</taxon>
        <taxon>Teleostei</taxon>
        <taxon>Neoteleostei</taxon>
        <taxon>Acanthomorphata</taxon>
        <taxon>Eupercaria</taxon>
        <taxon>Perciformes</taxon>
        <taxon>Percoidei</taxon>
        <taxon>Percidae</taxon>
        <taxon>Percinae</taxon>
        <taxon>Perca</taxon>
    </lineage>
</organism>
<feature type="compositionally biased region" description="Polar residues" evidence="1">
    <location>
        <begin position="57"/>
        <end position="66"/>
    </location>
</feature>
<feature type="domain" description="PEX14-like helix-turn-helix" evidence="3">
    <location>
        <begin position="2"/>
        <end position="65"/>
    </location>
</feature>
<evidence type="ECO:0000313" key="5">
    <source>
        <dbReference type="Proteomes" id="UP000465112"/>
    </source>
</evidence>
<evidence type="ECO:0000256" key="1">
    <source>
        <dbReference type="SAM" id="MobiDB-lite"/>
    </source>
</evidence>
<sequence length="173" mass="19746">MESVFLRFESYDFEADLRFQDGLKDLNKCNKSREETKLLDLKLFFYNRFVEPIDRSSYQQWSSASPRATPMDCGVEQQDQRRLSDSGISPNQTAETEAKQLDQRTLSDSGISPNQTAETEAKQLSFAEVMRLVQEGKEVPGATKPDIKATNQSPTPSQMQRRLKPWEISSVSK</sequence>
<dbReference type="Pfam" id="PF25871">
    <property type="entry name" value="HTH_76"/>
    <property type="match status" value="1"/>
</dbReference>